<organism evidence="5 6">
    <name type="scientific">Plectus sambesii</name>
    <dbReference type="NCBI Taxonomy" id="2011161"/>
    <lineage>
        <taxon>Eukaryota</taxon>
        <taxon>Metazoa</taxon>
        <taxon>Ecdysozoa</taxon>
        <taxon>Nematoda</taxon>
        <taxon>Chromadorea</taxon>
        <taxon>Plectida</taxon>
        <taxon>Plectina</taxon>
        <taxon>Plectoidea</taxon>
        <taxon>Plectidae</taxon>
        <taxon>Plectus</taxon>
    </lineage>
</organism>
<dbReference type="InterPro" id="IPR032473">
    <property type="entry name" value="Argonaute_Mid_dom"/>
</dbReference>
<comment type="similarity">
    <text evidence="1">Belongs to the argonaute family.</text>
</comment>
<evidence type="ECO:0000256" key="1">
    <source>
        <dbReference type="RuleBase" id="RU361178"/>
    </source>
</evidence>
<evidence type="ECO:0000313" key="5">
    <source>
        <dbReference type="Proteomes" id="UP000887566"/>
    </source>
</evidence>
<name>A0A914WI46_9BILA</name>
<dbReference type="CDD" id="cd02846">
    <property type="entry name" value="PAZ_argonaute_like"/>
    <property type="match status" value="1"/>
</dbReference>
<proteinExistence type="inferred from homology"/>
<dbReference type="InterPro" id="IPR003100">
    <property type="entry name" value="PAZ_dom"/>
</dbReference>
<feature type="domain" description="Piwi" evidence="4">
    <location>
        <begin position="624"/>
        <end position="956"/>
    </location>
</feature>
<dbReference type="PROSITE" id="PS50822">
    <property type="entry name" value="PIWI"/>
    <property type="match status" value="1"/>
</dbReference>
<evidence type="ECO:0000313" key="6">
    <source>
        <dbReference type="WBParaSite" id="PSAMB.scaffold4080size15776.g23393.t1"/>
    </source>
</evidence>
<dbReference type="Gene3D" id="3.40.50.2300">
    <property type="match status" value="1"/>
</dbReference>
<feature type="compositionally biased region" description="Polar residues" evidence="2">
    <location>
        <begin position="46"/>
        <end position="55"/>
    </location>
</feature>
<feature type="compositionally biased region" description="Low complexity" evidence="2">
    <location>
        <begin position="73"/>
        <end position="91"/>
    </location>
</feature>
<dbReference type="SMART" id="SM00949">
    <property type="entry name" value="PAZ"/>
    <property type="match status" value="1"/>
</dbReference>
<dbReference type="Proteomes" id="UP000887566">
    <property type="component" value="Unplaced"/>
</dbReference>
<evidence type="ECO:0000256" key="2">
    <source>
        <dbReference type="SAM" id="MobiDB-lite"/>
    </source>
</evidence>
<protein>
    <submittedName>
        <fullName evidence="6">Piwi domain-containing protein</fullName>
    </submittedName>
</protein>
<dbReference type="Pfam" id="PF16487">
    <property type="entry name" value="ArgoMid"/>
    <property type="match status" value="1"/>
</dbReference>
<dbReference type="CDD" id="cd02826">
    <property type="entry name" value="Piwi-like"/>
    <property type="match status" value="1"/>
</dbReference>
<keyword evidence="5" id="KW-1185">Reference proteome</keyword>
<dbReference type="Gene3D" id="3.30.420.10">
    <property type="entry name" value="Ribonuclease H-like superfamily/Ribonuclease H"/>
    <property type="match status" value="1"/>
</dbReference>
<evidence type="ECO:0000259" key="4">
    <source>
        <dbReference type="PROSITE" id="PS50822"/>
    </source>
</evidence>
<reference evidence="6" key="1">
    <citation type="submission" date="2022-11" db="UniProtKB">
        <authorList>
            <consortium name="WormBaseParasite"/>
        </authorList>
    </citation>
    <scope>IDENTIFICATION</scope>
</reference>
<dbReference type="Gene3D" id="2.170.260.10">
    <property type="entry name" value="paz domain"/>
    <property type="match status" value="1"/>
</dbReference>
<feature type="region of interest" description="Disordered" evidence="2">
    <location>
        <begin position="23"/>
        <end position="55"/>
    </location>
</feature>
<dbReference type="AlphaFoldDB" id="A0A914WI46"/>
<dbReference type="WBParaSite" id="PSAMB.scaffold4080size15776.g23393.t1">
    <property type="protein sequence ID" value="PSAMB.scaffold4080size15776.g23393.t1"/>
    <property type="gene ID" value="PSAMB.scaffold4080size15776.g23393"/>
</dbReference>
<dbReference type="GO" id="GO:0003723">
    <property type="term" value="F:RNA binding"/>
    <property type="evidence" value="ECO:0007669"/>
    <property type="project" value="InterPro"/>
</dbReference>
<feature type="region of interest" description="Disordered" evidence="2">
    <location>
        <begin position="69"/>
        <end position="103"/>
    </location>
</feature>
<dbReference type="InterPro" id="IPR036397">
    <property type="entry name" value="RNaseH_sf"/>
</dbReference>
<accession>A0A914WI46</accession>
<dbReference type="SMART" id="SM00950">
    <property type="entry name" value="Piwi"/>
    <property type="match status" value="1"/>
</dbReference>
<sequence>MATISPNNNLEGMALNRARGRGIRAASKANDATIGNELPRPGTGDSMESLSKSFGGNCSLGGEQALTHKRDSGVASATPASSVSSASGDGSEPAILPGKLPPTRAKPARTIDIVSNMNELVLPTEAYVYRYDVEIQVVHLNGVKDLSKGPPNDYLREERRKNCYKVWQYIVQRESAFFGDPYTLYYDRAATLYSLTKLAFKESSGQQFTVPKQQISESPLIKDVLPKDKGECILIGIKCAEQCNLLLSDFAGCIDPDVNSRDRTLQQFLELATSQKIFETDAYFNFGNKAFLKNEGRLDLGGGKWLCTGFEKNVRFVGDDERSVAAVLQIDSKKTAFFKEILVSDFVSEHLRVRLGELQQRGMRPDEIKSVSHQLRDLVVYTHNGAQFEADALSRERAQDIMLDIEDKQVSLPTYFKEKYGIQLTCPNLPCVVQRQQTRAGWRTKHHPMELVKIRPGQRVDLKKQTPEQVEKMIKDCAVLPKKRMEETEQHRQHAGLGASRPNEFLANLQLQIVEKHKTAKAAVLHAPTVVYKTDKQPVDSSRGDWKMHANRKFFRPARVGIWVAMLFDERLDGPSAENFVNQLVNKCRQRGMDINLPSHYEKAKLNTDYIKQLMQTYVAHGVKYILFISPDNKDTAHDLMKLMEQQTQITTQDVRTKTVRKATGDRGADMVLENLAMKANMKLGGLCHALEASTDFLRLNGLQSNVMTQRWLRPSRLFVGLDVCHPPPQSREERCLKIPPKEPSVVGMCVSAGETALDLTGCFWYTMPKQEAIISDLEVYFGDALKQVKEKRGSLPQEIVVYRDGVSEGQYGMVITQEQLKFRKAFRLAGGPDYKPHLTIVVVQKRGSYRIMPPAPTGAKAFDQNVPPGTTVDHTIVHPSHTEWIMVPHRTIQGTAKPIRCTVVVDDEPRLSMEDLEGTMYALCYAHEIVNSPTSLPAPLYGAHELAKRGRNNFRVYKNVDGSTTSGNFSLSAPTSISQALDDFDEASEALDVRKGELKGTKFWA</sequence>
<dbReference type="Pfam" id="PF02170">
    <property type="entry name" value="PAZ"/>
    <property type="match status" value="1"/>
</dbReference>
<dbReference type="Pfam" id="PF02171">
    <property type="entry name" value="Piwi"/>
    <property type="match status" value="1"/>
</dbReference>
<dbReference type="InterPro" id="IPR012337">
    <property type="entry name" value="RNaseH-like_sf"/>
</dbReference>
<dbReference type="InterPro" id="IPR057272">
    <property type="entry name" value="Piwi_nem"/>
</dbReference>
<dbReference type="InterPro" id="IPR036085">
    <property type="entry name" value="PAZ_dom_sf"/>
</dbReference>
<evidence type="ECO:0000259" key="3">
    <source>
        <dbReference type="PROSITE" id="PS50821"/>
    </source>
</evidence>
<dbReference type="SUPFAM" id="SSF101690">
    <property type="entry name" value="PAZ domain"/>
    <property type="match status" value="1"/>
</dbReference>
<dbReference type="SUPFAM" id="SSF53098">
    <property type="entry name" value="Ribonuclease H-like"/>
    <property type="match status" value="1"/>
</dbReference>
<dbReference type="InterPro" id="IPR003165">
    <property type="entry name" value="Piwi"/>
</dbReference>
<dbReference type="PANTHER" id="PTHR22891">
    <property type="entry name" value="EUKARYOTIC TRANSLATION INITIATION FACTOR 2C"/>
    <property type="match status" value="1"/>
</dbReference>
<feature type="domain" description="PAZ" evidence="3">
    <location>
        <begin position="342"/>
        <end position="456"/>
    </location>
</feature>
<dbReference type="PROSITE" id="PS50821">
    <property type="entry name" value="PAZ"/>
    <property type="match status" value="1"/>
</dbReference>